<proteinExistence type="predicted"/>
<organism evidence="2">
    <name type="scientific">Lepeophtheirus salmonis</name>
    <name type="common">Salmon louse</name>
    <name type="synonym">Caligus salmonis</name>
    <dbReference type="NCBI Taxonomy" id="72036"/>
    <lineage>
        <taxon>Eukaryota</taxon>
        <taxon>Metazoa</taxon>
        <taxon>Ecdysozoa</taxon>
        <taxon>Arthropoda</taxon>
        <taxon>Crustacea</taxon>
        <taxon>Multicrustacea</taxon>
        <taxon>Hexanauplia</taxon>
        <taxon>Copepoda</taxon>
        <taxon>Siphonostomatoida</taxon>
        <taxon>Caligidae</taxon>
        <taxon>Lepeophtheirus</taxon>
    </lineage>
</organism>
<keyword evidence="1" id="KW-0812">Transmembrane</keyword>
<feature type="transmembrane region" description="Helical" evidence="1">
    <location>
        <begin position="81"/>
        <end position="103"/>
    </location>
</feature>
<keyword evidence="1" id="KW-0472">Membrane</keyword>
<dbReference type="EMBL" id="HACA01016850">
    <property type="protein sequence ID" value="CDW34211.1"/>
    <property type="molecule type" value="Transcribed_RNA"/>
</dbReference>
<evidence type="ECO:0000256" key="1">
    <source>
        <dbReference type="SAM" id="Phobius"/>
    </source>
</evidence>
<keyword evidence="1" id="KW-1133">Transmembrane helix</keyword>
<accession>A0A0K2U931</accession>
<dbReference type="AlphaFoldDB" id="A0A0K2U931"/>
<feature type="transmembrane region" description="Helical" evidence="1">
    <location>
        <begin position="21"/>
        <end position="38"/>
    </location>
</feature>
<evidence type="ECO:0000313" key="2">
    <source>
        <dbReference type="EMBL" id="CDW34211.1"/>
    </source>
</evidence>
<name>A0A0K2U931_LEPSM</name>
<sequence>MESHQRTSTSQNSRFLRASNKVMATVFFFGSTLITFKRDVKSMANIMPAYWSAFVLDKSYFPSRQCKGANMCSLLDEISVIVIKIVPSSALFYGFSAIGYYLFAKFKEIVWQKDI</sequence>
<reference evidence="2" key="1">
    <citation type="submission" date="2014-05" db="EMBL/GenBank/DDBJ databases">
        <authorList>
            <person name="Chronopoulou M."/>
        </authorList>
    </citation>
    <scope>NUCLEOTIDE SEQUENCE</scope>
    <source>
        <tissue evidence="2">Whole organism</tissue>
    </source>
</reference>
<protein>
    <submittedName>
        <fullName evidence="2">Uncharacterized protein</fullName>
    </submittedName>
</protein>